<sequence length="32" mass="3159">MTGPVTLITGGASGIGAATARRFGRRGEIGRA</sequence>
<keyword evidence="2" id="KW-1185">Reference proteome</keyword>
<reference evidence="1 2" key="1">
    <citation type="submission" date="2013-02" db="EMBL/GenBank/DDBJ databases">
        <title>Draft genome sequence of Amycolatopsis vancoresmycina strain DSM 44592T.</title>
        <authorList>
            <person name="Kumar S."/>
            <person name="Kaur N."/>
            <person name="Kaur C."/>
            <person name="Raghava G.P.S."/>
            <person name="Mayilraj S."/>
        </authorList>
    </citation>
    <scope>NUCLEOTIDE SEQUENCE [LARGE SCALE GENOMIC DNA]</scope>
    <source>
        <strain evidence="1 2">DSM 44592</strain>
    </source>
</reference>
<feature type="non-terminal residue" evidence="1">
    <location>
        <position position="32"/>
    </location>
</feature>
<dbReference type="InterPro" id="IPR036291">
    <property type="entry name" value="NAD(P)-bd_dom_sf"/>
</dbReference>
<dbReference type="SUPFAM" id="SSF51735">
    <property type="entry name" value="NAD(P)-binding Rossmann-fold domains"/>
    <property type="match status" value="1"/>
</dbReference>
<dbReference type="EMBL" id="AOUO01000084">
    <property type="protein sequence ID" value="EOD69136.1"/>
    <property type="molecule type" value="Genomic_DNA"/>
</dbReference>
<organism evidence="1 2">
    <name type="scientific">Amycolatopsis vancoresmycina DSM 44592</name>
    <dbReference type="NCBI Taxonomy" id="1292037"/>
    <lineage>
        <taxon>Bacteria</taxon>
        <taxon>Bacillati</taxon>
        <taxon>Actinomycetota</taxon>
        <taxon>Actinomycetes</taxon>
        <taxon>Pseudonocardiales</taxon>
        <taxon>Pseudonocardiaceae</taxon>
        <taxon>Amycolatopsis</taxon>
    </lineage>
</organism>
<proteinExistence type="predicted"/>
<dbReference type="Proteomes" id="UP000014139">
    <property type="component" value="Unassembled WGS sequence"/>
</dbReference>
<comment type="caution">
    <text evidence="1">The sequence shown here is derived from an EMBL/GenBank/DDBJ whole genome shotgun (WGS) entry which is preliminary data.</text>
</comment>
<dbReference type="Gene3D" id="3.40.50.720">
    <property type="entry name" value="NAD(P)-binding Rossmann-like Domain"/>
    <property type="match status" value="1"/>
</dbReference>
<name>R1I9B6_9PSEU</name>
<protein>
    <submittedName>
        <fullName evidence="1">Uncharacterized protein</fullName>
    </submittedName>
</protein>
<evidence type="ECO:0000313" key="1">
    <source>
        <dbReference type="EMBL" id="EOD69136.1"/>
    </source>
</evidence>
<evidence type="ECO:0000313" key="2">
    <source>
        <dbReference type="Proteomes" id="UP000014139"/>
    </source>
</evidence>
<accession>R1I9B6</accession>
<gene>
    <name evidence="1" type="ORF">H480_07678</name>
</gene>
<dbReference type="AlphaFoldDB" id="R1I9B6"/>